<evidence type="ECO:0000313" key="3">
    <source>
        <dbReference type="Proteomes" id="UP000035932"/>
    </source>
</evidence>
<dbReference type="RefSeq" id="WP_048475978.1">
    <property type="nucleotide sequence ID" value="NZ_JBIRUD010000006.1"/>
</dbReference>
<evidence type="ECO:0008006" key="4">
    <source>
        <dbReference type="Google" id="ProtNLM"/>
    </source>
</evidence>
<keyword evidence="3" id="KW-1185">Reference proteome</keyword>
<name>A0A0J6XVE7_9ACTN</name>
<dbReference type="Proteomes" id="UP000035932">
    <property type="component" value="Unassembled WGS sequence"/>
</dbReference>
<dbReference type="EMBL" id="LFML01000032">
    <property type="protein sequence ID" value="KMO98262.1"/>
    <property type="molecule type" value="Genomic_DNA"/>
</dbReference>
<dbReference type="PATRIC" id="fig|66430.4.peg.4145"/>
<dbReference type="PROSITE" id="PS51257">
    <property type="entry name" value="PROKAR_LIPOPROTEIN"/>
    <property type="match status" value="1"/>
</dbReference>
<dbReference type="AlphaFoldDB" id="A0A0J6XVE7"/>
<dbReference type="OrthoDB" id="4227980at2"/>
<gene>
    <name evidence="2" type="ORF">ACS04_08875</name>
</gene>
<dbReference type="Gene3D" id="1.20.920.20">
    <property type="match status" value="1"/>
</dbReference>
<feature type="signal peptide" evidence="1">
    <location>
        <begin position="1"/>
        <end position="20"/>
    </location>
</feature>
<organism evidence="2 3">
    <name type="scientific">Streptomyces roseus</name>
    <dbReference type="NCBI Taxonomy" id="66430"/>
    <lineage>
        <taxon>Bacteria</taxon>
        <taxon>Bacillati</taxon>
        <taxon>Actinomycetota</taxon>
        <taxon>Actinomycetes</taxon>
        <taxon>Kitasatosporales</taxon>
        <taxon>Streptomycetaceae</taxon>
        <taxon>Streptomyces</taxon>
    </lineage>
</organism>
<feature type="chain" id="PRO_5005284480" description="NarX-like N-terminal domain-containing protein" evidence="1">
    <location>
        <begin position="21"/>
        <end position="144"/>
    </location>
</feature>
<keyword evidence="1" id="KW-0732">Signal</keyword>
<evidence type="ECO:0000256" key="1">
    <source>
        <dbReference type="SAM" id="SignalP"/>
    </source>
</evidence>
<protein>
    <recommendedName>
        <fullName evidence="4">NarX-like N-terminal domain-containing protein</fullName>
    </recommendedName>
</protein>
<reference evidence="2 3" key="1">
    <citation type="submission" date="2015-06" db="EMBL/GenBank/DDBJ databases">
        <title>Recapitulation of the evolution of biosynthetic gene clusters reveals hidden chemical diversity on bacterial genomes.</title>
        <authorList>
            <person name="Cruz-Morales P."/>
            <person name="Martinez-Guerrero C."/>
            <person name="Morales-Escalante M.A."/>
            <person name="Yanez-Guerra L.A."/>
            <person name="Kopp J.F."/>
            <person name="Feldmann J."/>
            <person name="Ramos-Aboites H.E."/>
            <person name="Barona-Gomez F."/>
        </authorList>
    </citation>
    <scope>NUCLEOTIDE SEQUENCE [LARGE SCALE GENOMIC DNA]</scope>
    <source>
        <strain evidence="2 3">ATCC 31245</strain>
    </source>
</reference>
<accession>A0A0J6XVE7</accession>
<sequence>MKRFVASSLLCAAVVLGASACSSSDDTTPQEAASSASAALCTNLVQLKSDNAALKALNPATATKDQLKSAYDAVQNDWKKVKESSSALKSAEKEAVTTAAEDLKKAYENLPGDTTGKDAITQLQPQIQALDTAAAQATTANNCR</sequence>
<evidence type="ECO:0000313" key="2">
    <source>
        <dbReference type="EMBL" id="KMO98262.1"/>
    </source>
</evidence>
<proteinExistence type="predicted"/>
<comment type="caution">
    <text evidence="2">The sequence shown here is derived from an EMBL/GenBank/DDBJ whole genome shotgun (WGS) entry which is preliminary data.</text>
</comment>